<dbReference type="OrthoDB" id="9789634at2"/>
<evidence type="ECO:0000313" key="3">
    <source>
        <dbReference type="Proteomes" id="UP000182985"/>
    </source>
</evidence>
<dbReference type="InterPro" id="IPR007685">
    <property type="entry name" value="RelA_SpoT"/>
</dbReference>
<evidence type="ECO:0000313" key="2">
    <source>
        <dbReference type="EMBL" id="OIS92209.1"/>
    </source>
</evidence>
<dbReference type="RefSeq" id="WP_071632768.1">
    <property type="nucleotide sequence ID" value="NZ_MOEC01000018.1"/>
</dbReference>
<keyword evidence="3" id="KW-1185">Reference proteome</keyword>
<feature type="domain" description="RelA/SpoT" evidence="1">
    <location>
        <begin position="70"/>
        <end position="190"/>
    </location>
</feature>
<gene>
    <name evidence="2" type="ORF">BLA27_17025</name>
</gene>
<dbReference type="CDD" id="cd05399">
    <property type="entry name" value="NT_Rel-Spo_like"/>
    <property type="match status" value="1"/>
</dbReference>
<name>A0A1J6HI87_9HYPH</name>
<sequence length="349" mass="40694">MAYDKPMVSMNRLDKLCKQIFDKDCSIDQFNEALSHLYNWRSAHGYPLNALTMTLKNRADLIDKNAIVAQRLKRLESIMRKLHRRPSMQMSQMQDVGGCRGIVSGTRQLRRLIEVYDNRPLKHSLNKTDDYINHPKPDGYRSIHLRYRFKGRASATPWDNLRIEIQLRTKLQHSWATAVETVDAFTGENLKFGNGSHQWKRFFSLMGSVHALYENNPTVPGTPVSHFDLHKEVADLAKELNVLYKLRSYAHITKQMQGYKNGKDYWYLLELRPEQNSILLRSYPTKLSGTARLDYARTEEKFNKTTNQAVLVSVDSINDLQKAYPNFFGDTRLFILTLERFLEQKSIQM</sequence>
<protein>
    <recommendedName>
        <fullName evidence="1">RelA/SpoT domain-containing protein</fullName>
    </recommendedName>
</protein>
<dbReference type="Gene3D" id="3.30.460.10">
    <property type="entry name" value="Beta Polymerase, domain 2"/>
    <property type="match status" value="1"/>
</dbReference>
<dbReference type="InterPro" id="IPR043519">
    <property type="entry name" value="NT_sf"/>
</dbReference>
<dbReference type="PANTHER" id="PTHR47837">
    <property type="entry name" value="GTP PYROPHOSPHOKINASE YJBM"/>
    <property type="match status" value="1"/>
</dbReference>
<dbReference type="AlphaFoldDB" id="A0A1J6HI87"/>
<organism evidence="2 3">
    <name type="scientific">Brucella cytisi</name>
    <dbReference type="NCBI Taxonomy" id="407152"/>
    <lineage>
        <taxon>Bacteria</taxon>
        <taxon>Pseudomonadati</taxon>
        <taxon>Pseudomonadota</taxon>
        <taxon>Alphaproteobacteria</taxon>
        <taxon>Hyphomicrobiales</taxon>
        <taxon>Brucellaceae</taxon>
        <taxon>Brucella/Ochrobactrum group</taxon>
        <taxon>Brucella</taxon>
    </lineage>
</organism>
<dbReference type="Proteomes" id="UP000182985">
    <property type="component" value="Unassembled WGS sequence"/>
</dbReference>
<dbReference type="GO" id="GO:0015969">
    <property type="term" value="P:guanosine tetraphosphate metabolic process"/>
    <property type="evidence" value="ECO:0007669"/>
    <property type="project" value="InterPro"/>
</dbReference>
<dbReference type="EMBL" id="MOEC01000018">
    <property type="protein sequence ID" value="OIS92209.1"/>
    <property type="molecule type" value="Genomic_DNA"/>
</dbReference>
<dbReference type="PANTHER" id="PTHR47837:SF1">
    <property type="entry name" value="GTP PYROPHOSPHOKINASE YJBM"/>
    <property type="match status" value="1"/>
</dbReference>
<dbReference type="Pfam" id="PF04607">
    <property type="entry name" value="RelA_SpoT"/>
    <property type="match status" value="1"/>
</dbReference>
<reference evidence="2 3" key="1">
    <citation type="submission" date="2016-10" db="EMBL/GenBank/DDBJ databases">
        <title>The Draft Genome Sequence of the Potato Rhizosphere Bacteria Ochrobactrum sp. IPA7.2.</title>
        <authorList>
            <person name="Gogoleva N.E."/>
            <person name="Khlopko Y.A."/>
            <person name="Burygin G.L."/>
            <person name="Plotnikov A.O."/>
        </authorList>
    </citation>
    <scope>NUCLEOTIDE SEQUENCE [LARGE SCALE GENOMIC DNA]</scope>
    <source>
        <strain evidence="2 3">IPA7.2</strain>
    </source>
</reference>
<dbReference type="InterPro" id="IPR052366">
    <property type="entry name" value="GTP_Pyrophosphokinase"/>
</dbReference>
<comment type="caution">
    <text evidence="2">The sequence shown here is derived from an EMBL/GenBank/DDBJ whole genome shotgun (WGS) entry which is preliminary data.</text>
</comment>
<accession>A0A1J6HI87</accession>
<evidence type="ECO:0000259" key="1">
    <source>
        <dbReference type="SMART" id="SM00954"/>
    </source>
</evidence>
<dbReference type="SUPFAM" id="SSF81301">
    <property type="entry name" value="Nucleotidyltransferase"/>
    <property type="match status" value="1"/>
</dbReference>
<proteinExistence type="predicted"/>
<dbReference type="SMART" id="SM00954">
    <property type="entry name" value="RelA_SpoT"/>
    <property type="match status" value="1"/>
</dbReference>